<evidence type="ECO:0000313" key="3">
    <source>
        <dbReference type="Proteomes" id="UP000762676"/>
    </source>
</evidence>
<evidence type="ECO:0000313" key="2">
    <source>
        <dbReference type="EMBL" id="GFS09686.1"/>
    </source>
</evidence>
<keyword evidence="3" id="KW-1185">Reference proteome</keyword>
<evidence type="ECO:0000256" key="1">
    <source>
        <dbReference type="SAM" id="MobiDB-lite"/>
    </source>
</evidence>
<accession>A0AAV4ILC0</accession>
<gene>
    <name evidence="2" type="ORF">ElyMa_001304400</name>
</gene>
<name>A0AAV4ILC0_9GAST</name>
<dbReference type="Proteomes" id="UP000762676">
    <property type="component" value="Unassembled WGS sequence"/>
</dbReference>
<proteinExistence type="predicted"/>
<sequence length="89" mass="9496">MYLLFISTPGAPRPPPSPTRGRRKSAPRLLRQGYPGEEDPSPLVTSRLNSMGHTVLQSTVVKTGPKGHVARCPPSCLQASPPQPPGSPF</sequence>
<feature type="region of interest" description="Disordered" evidence="1">
    <location>
        <begin position="1"/>
        <end position="42"/>
    </location>
</feature>
<reference evidence="2 3" key="1">
    <citation type="journal article" date="2021" name="Elife">
        <title>Chloroplast acquisition without the gene transfer in kleptoplastic sea slugs, Plakobranchus ocellatus.</title>
        <authorList>
            <person name="Maeda T."/>
            <person name="Takahashi S."/>
            <person name="Yoshida T."/>
            <person name="Shimamura S."/>
            <person name="Takaki Y."/>
            <person name="Nagai Y."/>
            <person name="Toyoda A."/>
            <person name="Suzuki Y."/>
            <person name="Arimoto A."/>
            <person name="Ishii H."/>
            <person name="Satoh N."/>
            <person name="Nishiyama T."/>
            <person name="Hasebe M."/>
            <person name="Maruyama T."/>
            <person name="Minagawa J."/>
            <person name="Obokata J."/>
            <person name="Shigenobu S."/>
        </authorList>
    </citation>
    <scope>NUCLEOTIDE SEQUENCE [LARGE SCALE GENOMIC DNA]</scope>
</reference>
<organism evidence="2 3">
    <name type="scientific">Elysia marginata</name>
    <dbReference type="NCBI Taxonomy" id="1093978"/>
    <lineage>
        <taxon>Eukaryota</taxon>
        <taxon>Metazoa</taxon>
        <taxon>Spiralia</taxon>
        <taxon>Lophotrochozoa</taxon>
        <taxon>Mollusca</taxon>
        <taxon>Gastropoda</taxon>
        <taxon>Heterobranchia</taxon>
        <taxon>Euthyneura</taxon>
        <taxon>Panpulmonata</taxon>
        <taxon>Sacoglossa</taxon>
        <taxon>Placobranchoidea</taxon>
        <taxon>Plakobranchidae</taxon>
        <taxon>Elysia</taxon>
    </lineage>
</organism>
<dbReference type="AlphaFoldDB" id="A0AAV4ILC0"/>
<comment type="caution">
    <text evidence="2">The sequence shown here is derived from an EMBL/GenBank/DDBJ whole genome shotgun (WGS) entry which is preliminary data.</text>
</comment>
<protein>
    <submittedName>
        <fullName evidence="2">Uncharacterized protein</fullName>
    </submittedName>
</protein>
<dbReference type="EMBL" id="BMAT01002591">
    <property type="protein sequence ID" value="GFS09686.1"/>
    <property type="molecule type" value="Genomic_DNA"/>
</dbReference>